<name>A0A5Q2N3C9_9FIRM</name>
<dbReference type="KEGG" id="hcv:FTV88_2275"/>
<evidence type="ECO:0000313" key="1">
    <source>
        <dbReference type="EMBL" id="QGG48373.1"/>
    </source>
</evidence>
<sequence length="51" mass="5781">MELGISKALLVGSFFNGSFSWTICMLYSSSLYFPLQKAYNLVVEKIDKNPE</sequence>
<dbReference type="EMBL" id="CP045875">
    <property type="protein sequence ID" value="QGG48373.1"/>
    <property type="molecule type" value="Genomic_DNA"/>
</dbReference>
<accession>A0A5Q2N3C9</accession>
<organism evidence="1 2">
    <name type="scientific">Heliorestis convoluta</name>
    <dbReference type="NCBI Taxonomy" id="356322"/>
    <lineage>
        <taxon>Bacteria</taxon>
        <taxon>Bacillati</taxon>
        <taxon>Bacillota</taxon>
        <taxon>Clostridia</taxon>
        <taxon>Eubacteriales</taxon>
        <taxon>Heliobacteriaceae</taxon>
        <taxon>Heliorestis</taxon>
    </lineage>
</organism>
<dbReference type="AlphaFoldDB" id="A0A5Q2N3C9"/>
<gene>
    <name evidence="1" type="ORF">FTV88_2275</name>
</gene>
<protein>
    <submittedName>
        <fullName evidence="1">Uncharacterized protein</fullName>
    </submittedName>
</protein>
<evidence type="ECO:0000313" key="2">
    <source>
        <dbReference type="Proteomes" id="UP000366051"/>
    </source>
</evidence>
<proteinExistence type="predicted"/>
<reference evidence="2" key="1">
    <citation type="submission" date="2019-11" db="EMBL/GenBank/DDBJ databases">
        <title>Genome sequence of Heliorestis convoluta strain HH, an alkaliphilic and minimalistic phototrophic bacterium from a soda lake in Egypt.</title>
        <authorList>
            <person name="Dewey E.D."/>
            <person name="Stokes L.M."/>
            <person name="Burchell B.M."/>
            <person name="Shaffer K.N."/>
            <person name="Huntington A.M."/>
            <person name="Baker J.M."/>
            <person name="Nadendla S."/>
            <person name="Giglio M.G."/>
            <person name="Touchman J.W."/>
            <person name="Blankenship R.E."/>
            <person name="Madigan M.T."/>
            <person name="Sattley W.M."/>
        </authorList>
    </citation>
    <scope>NUCLEOTIDE SEQUENCE [LARGE SCALE GENOMIC DNA]</scope>
    <source>
        <strain evidence="2">HH</strain>
    </source>
</reference>
<keyword evidence="2" id="KW-1185">Reference proteome</keyword>
<dbReference type="Proteomes" id="UP000366051">
    <property type="component" value="Chromosome"/>
</dbReference>